<proteinExistence type="predicted"/>
<organism evidence="2 3">
    <name type="scientific">Stigmatella aurantiaca (strain DW4/3-1)</name>
    <dbReference type="NCBI Taxonomy" id="378806"/>
    <lineage>
        <taxon>Bacteria</taxon>
        <taxon>Pseudomonadati</taxon>
        <taxon>Myxococcota</taxon>
        <taxon>Myxococcia</taxon>
        <taxon>Myxococcales</taxon>
        <taxon>Cystobacterineae</taxon>
        <taxon>Archangiaceae</taxon>
        <taxon>Stigmatella</taxon>
    </lineage>
</organism>
<evidence type="ECO:0000256" key="1">
    <source>
        <dbReference type="SAM" id="MobiDB-lite"/>
    </source>
</evidence>
<name>Q09CZ2_STIAD</name>
<protein>
    <submittedName>
        <fullName evidence="2">Tetratricopeptide repeat domain protein</fullName>
    </submittedName>
</protein>
<dbReference type="SMART" id="SM00028">
    <property type="entry name" value="TPR"/>
    <property type="match status" value="2"/>
</dbReference>
<gene>
    <name evidence="2" type="ORF">STIAU_2896</name>
</gene>
<dbReference type="Gene3D" id="1.25.40.10">
    <property type="entry name" value="Tetratricopeptide repeat domain"/>
    <property type="match status" value="1"/>
</dbReference>
<accession>Q09CZ2</accession>
<comment type="caution">
    <text evidence="2">The sequence shown here is derived from an EMBL/GenBank/DDBJ whole genome shotgun (WGS) entry which is preliminary data.</text>
</comment>
<dbReference type="EMBL" id="AAMD01000004">
    <property type="protein sequence ID" value="EAU69685.1"/>
    <property type="molecule type" value="Genomic_DNA"/>
</dbReference>
<dbReference type="Proteomes" id="UP000032702">
    <property type="component" value="Unassembled WGS sequence"/>
</dbReference>
<dbReference type="SUPFAM" id="SSF48452">
    <property type="entry name" value="TPR-like"/>
    <property type="match status" value="1"/>
</dbReference>
<feature type="region of interest" description="Disordered" evidence="1">
    <location>
        <begin position="1"/>
        <end position="25"/>
    </location>
</feature>
<dbReference type="AlphaFoldDB" id="Q09CZ2"/>
<sequence>MRRPVGAERCLPPSPSPRAAGLPAGPPWAISAHGMLGVSLRTSTRAAAQGRPWGIRELKEVAHEQFVRGKFAQCAQTYWQVLRLAPKDPNMRVRHAEACRRSGDRQQAIASYRAAAELLLELGCESRARGALKAALELDPKDPLLLADLAALTPQGVLSDLERASLDFCEGEGPPPLPSLEATVGFAPLPPAPRSAPASSASPAKLPALPPLHRALPMAPLTPPHAPPVLFAVPEHAPLPLSVKPGVTEGDITPTMMPFPPGPPVLVPAEPPLPEPTPPEALRPPDIQPVVPLPSRAPVAPPPVPKRTMEVRRLSPTTLAFRLSPQDSWVLVRARTPLDMHMVEDLEKFRPQSTDFTLDITVDPQEEDPSHAVS</sequence>
<evidence type="ECO:0000313" key="2">
    <source>
        <dbReference type="EMBL" id="EAU69685.1"/>
    </source>
</evidence>
<dbReference type="InterPro" id="IPR019734">
    <property type="entry name" value="TPR_rpt"/>
</dbReference>
<dbReference type="InterPro" id="IPR011990">
    <property type="entry name" value="TPR-like_helical_dom_sf"/>
</dbReference>
<evidence type="ECO:0000313" key="3">
    <source>
        <dbReference type="Proteomes" id="UP000032702"/>
    </source>
</evidence>
<reference evidence="2 3" key="1">
    <citation type="submission" date="2006-04" db="EMBL/GenBank/DDBJ databases">
        <authorList>
            <person name="Nierman W.C."/>
        </authorList>
    </citation>
    <scope>NUCLEOTIDE SEQUENCE [LARGE SCALE GENOMIC DNA]</scope>
    <source>
        <strain evidence="2 3">DW4/3-1</strain>
    </source>
</reference>